<dbReference type="NCBIfam" id="TIGR01409">
    <property type="entry name" value="TAT_signal_seq"/>
    <property type="match status" value="1"/>
</dbReference>
<sequence length="526" mass="57645">MGSSDNDKRTGLSRRGFLGGVTAGAATAVTLRPGAAFAEEVVEPAATSPRFFGRIFKLPPFAPANDQVRAALRELGRPGGLMDARDPLQEGPVRLITNPELSPNNPDNPFHTAGTTFFGQFVDHDFTFDNNSPLGVPTNPRTSPNTRNPTLSLDSVYGGGPNVNPEFYDPADRVKFKVESGGLFEDVPRRADNVAIIADPRNDENLMISGMHAAFLLFHNRVVDRLRSQGVPADEVFDKARRLVTWHYQWIIVHEFLPQIITFGITRDILTHGRRFYRPSPGQHFMPVEFQGACYRFGHSMIRPSYRANLRGDPGGDPATGAPAFFGFIFDPTGQGQRDPVDLRGGARAPRRFIGWQTFFNFGDGNVRPNKRIDTRISTPLFNLPLAAIPSGDPPTALPQRNLLRHLTWSLPSGQQIATAMGIPVLGPDSFPELRPLGAGLDASTPLWYYVLKEGQLLGDGITLAGVGARLIGEVFIGLLELDPASYLAVRRNWRPTLPGRNGSTGDFTMVDLLTFARVDPTSRGQ</sequence>
<dbReference type="PROSITE" id="PS51318">
    <property type="entry name" value="TAT"/>
    <property type="match status" value="1"/>
</dbReference>
<dbReference type="PROSITE" id="PS50292">
    <property type="entry name" value="PEROXIDASE_3"/>
    <property type="match status" value="1"/>
</dbReference>
<organism evidence="4 5">
    <name type="scientific">Kibdelosporangium banguiense</name>
    <dbReference type="NCBI Taxonomy" id="1365924"/>
    <lineage>
        <taxon>Bacteria</taxon>
        <taxon>Bacillati</taxon>
        <taxon>Actinomycetota</taxon>
        <taxon>Actinomycetes</taxon>
        <taxon>Pseudonocardiales</taxon>
        <taxon>Pseudonocardiaceae</taxon>
        <taxon>Kibdelosporangium</taxon>
    </lineage>
</organism>
<dbReference type="PANTHER" id="PTHR11475:SF4">
    <property type="entry name" value="CHORION PEROXIDASE"/>
    <property type="match status" value="1"/>
</dbReference>
<dbReference type="Gene3D" id="1.10.640.10">
    <property type="entry name" value="Haem peroxidase domain superfamily, animal type"/>
    <property type="match status" value="1"/>
</dbReference>
<evidence type="ECO:0008006" key="6">
    <source>
        <dbReference type="Google" id="ProtNLM"/>
    </source>
</evidence>
<evidence type="ECO:0000313" key="4">
    <source>
        <dbReference type="EMBL" id="MBP2327572.1"/>
    </source>
</evidence>
<name>A0ABS4TT42_9PSEU</name>
<accession>A0ABS4TT42</accession>
<keyword evidence="5" id="KW-1185">Reference proteome</keyword>
<evidence type="ECO:0000313" key="5">
    <source>
        <dbReference type="Proteomes" id="UP001519332"/>
    </source>
</evidence>
<dbReference type="InterPro" id="IPR019791">
    <property type="entry name" value="Haem_peroxidase_animal"/>
</dbReference>
<dbReference type="InterPro" id="IPR006311">
    <property type="entry name" value="TAT_signal"/>
</dbReference>
<dbReference type="RefSeq" id="WP_209644497.1">
    <property type="nucleotide sequence ID" value="NZ_JAGINW010000001.1"/>
</dbReference>
<keyword evidence="2" id="KW-0964">Secreted</keyword>
<comment type="caution">
    <text evidence="4">The sequence shown here is derived from an EMBL/GenBank/DDBJ whole genome shotgun (WGS) entry which is preliminary data.</text>
</comment>
<proteinExistence type="predicted"/>
<dbReference type="Proteomes" id="UP001519332">
    <property type="component" value="Unassembled WGS sequence"/>
</dbReference>
<dbReference type="InterPro" id="IPR019546">
    <property type="entry name" value="TAT_signal_bac_arc"/>
</dbReference>
<evidence type="ECO:0000256" key="3">
    <source>
        <dbReference type="ARBA" id="ARBA00023180"/>
    </source>
</evidence>
<dbReference type="InterPro" id="IPR037120">
    <property type="entry name" value="Haem_peroxidase_sf_animal"/>
</dbReference>
<dbReference type="SUPFAM" id="SSF48113">
    <property type="entry name" value="Heme-dependent peroxidases"/>
    <property type="match status" value="1"/>
</dbReference>
<protein>
    <recommendedName>
        <fullName evidence="6">Peroxidase</fullName>
    </recommendedName>
</protein>
<dbReference type="CDD" id="cd09819">
    <property type="entry name" value="An_peroxidase_bacterial_1"/>
    <property type="match status" value="1"/>
</dbReference>
<dbReference type="InterPro" id="IPR010255">
    <property type="entry name" value="Haem_peroxidase_sf"/>
</dbReference>
<comment type="subcellular location">
    <subcellularLocation>
        <location evidence="1">Secreted</location>
    </subcellularLocation>
</comment>
<dbReference type="EMBL" id="JAGINW010000001">
    <property type="protein sequence ID" value="MBP2327572.1"/>
    <property type="molecule type" value="Genomic_DNA"/>
</dbReference>
<keyword evidence="3" id="KW-0325">Glycoprotein</keyword>
<gene>
    <name evidence="4" type="ORF">JOF56_007957</name>
</gene>
<dbReference type="Pfam" id="PF03098">
    <property type="entry name" value="An_peroxidase"/>
    <property type="match status" value="1"/>
</dbReference>
<dbReference type="PANTHER" id="PTHR11475">
    <property type="entry name" value="OXIDASE/PEROXIDASE"/>
    <property type="match status" value="1"/>
</dbReference>
<evidence type="ECO:0000256" key="1">
    <source>
        <dbReference type="ARBA" id="ARBA00004613"/>
    </source>
</evidence>
<evidence type="ECO:0000256" key="2">
    <source>
        <dbReference type="ARBA" id="ARBA00022525"/>
    </source>
</evidence>
<reference evidence="4 5" key="1">
    <citation type="submission" date="2021-03" db="EMBL/GenBank/DDBJ databases">
        <title>Sequencing the genomes of 1000 actinobacteria strains.</title>
        <authorList>
            <person name="Klenk H.-P."/>
        </authorList>
    </citation>
    <scope>NUCLEOTIDE SEQUENCE [LARGE SCALE GENOMIC DNA]</scope>
    <source>
        <strain evidence="4 5">DSM 46670</strain>
    </source>
</reference>